<keyword evidence="6" id="KW-0539">Nucleus</keyword>
<dbReference type="EMBL" id="OU503052">
    <property type="protein sequence ID" value="CAI9780007.1"/>
    <property type="molecule type" value="Genomic_DNA"/>
</dbReference>
<dbReference type="InterPro" id="IPR001005">
    <property type="entry name" value="SANT/Myb"/>
</dbReference>
<dbReference type="Proteomes" id="UP000834106">
    <property type="component" value="Chromosome 17"/>
</dbReference>
<keyword evidence="10" id="KW-1185">Reference proteome</keyword>
<dbReference type="InterPro" id="IPR017930">
    <property type="entry name" value="Myb_dom"/>
</dbReference>
<evidence type="ECO:0000313" key="9">
    <source>
        <dbReference type="EMBL" id="CAI9780007.1"/>
    </source>
</evidence>
<evidence type="ECO:0000256" key="3">
    <source>
        <dbReference type="ARBA" id="ARBA00023015"/>
    </source>
</evidence>
<evidence type="ECO:0000256" key="1">
    <source>
        <dbReference type="ARBA" id="ARBA00004123"/>
    </source>
</evidence>
<dbReference type="PROSITE" id="PS51294">
    <property type="entry name" value="HTH_MYB"/>
    <property type="match status" value="1"/>
</dbReference>
<keyword evidence="4" id="KW-0238">DNA-binding</keyword>
<feature type="domain" description="Myb-like" evidence="7">
    <location>
        <begin position="5"/>
        <end position="28"/>
    </location>
</feature>
<evidence type="ECO:0000313" key="10">
    <source>
        <dbReference type="Proteomes" id="UP000834106"/>
    </source>
</evidence>
<dbReference type="PANTHER" id="PTHR47997:SF76">
    <property type="entry name" value="OS07G0497500 PROTEIN"/>
    <property type="match status" value="1"/>
</dbReference>
<evidence type="ECO:0000256" key="5">
    <source>
        <dbReference type="ARBA" id="ARBA00023163"/>
    </source>
</evidence>
<dbReference type="InterPro" id="IPR051953">
    <property type="entry name" value="Plant_SW-associated_TFs"/>
</dbReference>
<dbReference type="Gene3D" id="1.10.10.60">
    <property type="entry name" value="Homeodomain-like"/>
    <property type="match status" value="1"/>
</dbReference>
<dbReference type="Pfam" id="PF00249">
    <property type="entry name" value="Myb_DNA-binding"/>
    <property type="match status" value="1"/>
</dbReference>
<dbReference type="SUPFAM" id="SSF46689">
    <property type="entry name" value="Homeodomain-like"/>
    <property type="match status" value="1"/>
</dbReference>
<dbReference type="PROSITE" id="PS50090">
    <property type="entry name" value="MYB_LIKE"/>
    <property type="match status" value="1"/>
</dbReference>
<evidence type="ECO:0000259" key="8">
    <source>
        <dbReference type="PROSITE" id="PS51294"/>
    </source>
</evidence>
<dbReference type="GO" id="GO:0003677">
    <property type="term" value="F:DNA binding"/>
    <property type="evidence" value="ECO:0007669"/>
    <property type="project" value="UniProtKB-KW"/>
</dbReference>
<reference evidence="9" key="1">
    <citation type="submission" date="2023-05" db="EMBL/GenBank/DDBJ databases">
        <authorList>
            <person name="Huff M."/>
        </authorList>
    </citation>
    <scope>NUCLEOTIDE SEQUENCE</scope>
</reference>
<keyword evidence="3" id="KW-0805">Transcription regulation</keyword>
<dbReference type="GO" id="GO:0005634">
    <property type="term" value="C:nucleus"/>
    <property type="evidence" value="ECO:0007669"/>
    <property type="project" value="UniProtKB-SubCell"/>
</dbReference>
<evidence type="ECO:0008006" key="11">
    <source>
        <dbReference type="Google" id="ProtNLM"/>
    </source>
</evidence>
<feature type="domain" description="HTH myb-type" evidence="8">
    <location>
        <begin position="1"/>
        <end position="32"/>
    </location>
</feature>
<dbReference type="InterPro" id="IPR009057">
    <property type="entry name" value="Homeodomain-like_sf"/>
</dbReference>
<accession>A0AAD2A7M9</accession>
<dbReference type="AlphaFoldDB" id="A0AAD2A7M9"/>
<evidence type="ECO:0000259" key="7">
    <source>
        <dbReference type="PROSITE" id="PS50090"/>
    </source>
</evidence>
<gene>
    <name evidence="9" type="ORF">FPE_LOCUS27437</name>
</gene>
<dbReference type="CDD" id="cd00167">
    <property type="entry name" value="SANT"/>
    <property type="match status" value="1"/>
</dbReference>
<evidence type="ECO:0000256" key="2">
    <source>
        <dbReference type="ARBA" id="ARBA00022737"/>
    </source>
</evidence>
<proteinExistence type="predicted"/>
<organism evidence="9 10">
    <name type="scientific">Fraxinus pennsylvanica</name>
    <dbReference type="NCBI Taxonomy" id="56036"/>
    <lineage>
        <taxon>Eukaryota</taxon>
        <taxon>Viridiplantae</taxon>
        <taxon>Streptophyta</taxon>
        <taxon>Embryophyta</taxon>
        <taxon>Tracheophyta</taxon>
        <taxon>Spermatophyta</taxon>
        <taxon>Magnoliopsida</taxon>
        <taxon>eudicotyledons</taxon>
        <taxon>Gunneridae</taxon>
        <taxon>Pentapetalae</taxon>
        <taxon>asterids</taxon>
        <taxon>lamiids</taxon>
        <taxon>Lamiales</taxon>
        <taxon>Oleaceae</taxon>
        <taxon>Oleeae</taxon>
        <taxon>Fraxinus</taxon>
    </lineage>
</organism>
<sequence length="247" mass="27471">MIVLWAQIAKHLPGRTDNEVKNFWNSAIKKKNISQNLCDLATFSNFSNPNSNFPQYLELDKVYIPASPPPPQGFVFGDFRADQVSHSAYLFNRSPSGSSAPAYPLGYQPQFIDHQQQILQHEDNSIFSCDEYPFFATDKLLNQNPAMLSLLPKQIMNVNECGATYSSASQEKVLESIAGFSNFPSKRLYANDMQVLSDHIEYNKSVVSALSSSSPSYFFSSSSLPLSPLPSSGPVFVNPSLPSRWVP</sequence>
<protein>
    <recommendedName>
        <fullName evidence="11">HTH myb-type domain-containing protein</fullName>
    </recommendedName>
</protein>
<name>A0AAD2A7M9_9LAMI</name>
<evidence type="ECO:0000256" key="4">
    <source>
        <dbReference type="ARBA" id="ARBA00023125"/>
    </source>
</evidence>
<dbReference type="PANTHER" id="PTHR47997">
    <property type="entry name" value="MYB DOMAIN PROTEIN 55"/>
    <property type="match status" value="1"/>
</dbReference>
<comment type="subcellular location">
    <subcellularLocation>
        <location evidence="1">Nucleus</location>
    </subcellularLocation>
</comment>
<keyword evidence="5" id="KW-0804">Transcription</keyword>
<evidence type="ECO:0000256" key="6">
    <source>
        <dbReference type="ARBA" id="ARBA00023242"/>
    </source>
</evidence>
<keyword evidence="2" id="KW-0677">Repeat</keyword>